<keyword evidence="1" id="KW-0812">Transmembrane</keyword>
<evidence type="ECO:0000313" key="2">
    <source>
        <dbReference type="EMBL" id="SDT59852.1"/>
    </source>
</evidence>
<gene>
    <name evidence="2" type="ORF">SAMN04489743_3839</name>
</gene>
<proteinExistence type="predicted"/>
<keyword evidence="3" id="KW-1185">Reference proteome</keyword>
<keyword evidence="1" id="KW-1133">Transmembrane helix</keyword>
<sequence>MAYGDPTRTNFVGKSRCACQGALWSSKQKVSMMELIMKWYRYVHPLIFIASFMPLVLSLVPFWQGVAIPLVALVPYAANEILLARREK</sequence>
<protein>
    <submittedName>
        <fullName evidence="2">Uncharacterized protein</fullName>
    </submittedName>
</protein>
<organism evidence="2 3">
    <name type="scientific">Pseudarthrobacter equi</name>
    <dbReference type="NCBI Taxonomy" id="728066"/>
    <lineage>
        <taxon>Bacteria</taxon>
        <taxon>Bacillati</taxon>
        <taxon>Actinomycetota</taxon>
        <taxon>Actinomycetes</taxon>
        <taxon>Micrococcales</taxon>
        <taxon>Micrococcaceae</taxon>
        <taxon>Pseudarthrobacter</taxon>
    </lineage>
</organism>
<reference evidence="3" key="1">
    <citation type="submission" date="2016-10" db="EMBL/GenBank/DDBJ databases">
        <authorList>
            <person name="Varghese N."/>
            <person name="Submissions S."/>
        </authorList>
    </citation>
    <scope>NUCLEOTIDE SEQUENCE [LARGE SCALE GENOMIC DNA]</scope>
    <source>
        <strain evidence="3">IMMIB L-1606</strain>
    </source>
</reference>
<dbReference type="AlphaFoldDB" id="A0A1H2BP92"/>
<accession>A0A1H2BP92</accession>
<dbReference type="EMBL" id="LT629779">
    <property type="protein sequence ID" value="SDT59852.1"/>
    <property type="molecule type" value="Genomic_DNA"/>
</dbReference>
<evidence type="ECO:0000313" key="3">
    <source>
        <dbReference type="Proteomes" id="UP000198751"/>
    </source>
</evidence>
<feature type="transmembrane region" description="Helical" evidence="1">
    <location>
        <begin position="39"/>
        <end position="60"/>
    </location>
</feature>
<evidence type="ECO:0000256" key="1">
    <source>
        <dbReference type="SAM" id="Phobius"/>
    </source>
</evidence>
<dbReference type="Proteomes" id="UP000198751">
    <property type="component" value="Chromosome I"/>
</dbReference>
<keyword evidence="1" id="KW-0472">Membrane</keyword>
<name>A0A1H2BP92_9MICC</name>